<proteinExistence type="predicted"/>
<gene>
    <name evidence="2" type="ORF">AB835_05695</name>
</gene>
<organism evidence="2 3">
    <name type="scientific">Candidatus Endobugula sertula</name>
    <name type="common">Bugula neritina bacterial symbiont</name>
    <dbReference type="NCBI Taxonomy" id="62101"/>
    <lineage>
        <taxon>Bacteria</taxon>
        <taxon>Pseudomonadati</taxon>
        <taxon>Pseudomonadota</taxon>
        <taxon>Gammaproteobacteria</taxon>
        <taxon>Cellvibrionales</taxon>
        <taxon>Cellvibrionaceae</taxon>
        <taxon>Candidatus Endobugula</taxon>
    </lineage>
</organism>
<name>A0A1D2QQZ2_9GAMM</name>
<keyword evidence="1" id="KW-0812">Transmembrane</keyword>
<dbReference type="STRING" id="62101.AB835_05695"/>
<comment type="caution">
    <text evidence="2">The sequence shown here is derived from an EMBL/GenBank/DDBJ whole genome shotgun (WGS) entry which is preliminary data.</text>
</comment>
<evidence type="ECO:0000256" key="1">
    <source>
        <dbReference type="SAM" id="Phobius"/>
    </source>
</evidence>
<dbReference type="EMBL" id="MDLC01000015">
    <property type="protein sequence ID" value="ODS24018.1"/>
    <property type="molecule type" value="Genomic_DNA"/>
</dbReference>
<sequence length="205" mass="23652">MNDSQDPALIKRHRFYGVLIVLMIVAPMVIAYIMFQTGWGVSGGTTNKGQLLTPPLAIKSLPLVDGSTYLEDLVNDQSIGKKWRILVPVKADCNETCRRHLYLTRQVHIRLAEKAYRVERIFLALDTLPESLKQELNTEHPNVRWAKSTASHFAQWLVPAVLENSDQYFYLVDQTGFMMMRYDRHHSGQDLLDDVKKLLKFTYDK</sequence>
<evidence type="ECO:0000313" key="2">
    <source>
        <dbReference type="EMBL" id="ODS24018.1"/>
    </source>
</evidence>
<keyword evidence="1" id="KW-0472">Membrane</keyword>
<reference evidence="2 3" key="1">
    <citation type="journal article" date="2016" name="Appl. Environ. Microbiol.">
        <title>Lack of Overt Genome Reduction in the Bryostatin-Producing Bryozoan Symbiont "Candidatus Endobugula sertula".</title>
        <authorList>
            <person name="Miller I.J."/>
            <person name="Vanee N."/>
            <person name="Fong S.S."/>
            <person name="Lim-Fong G.E."/>
            <person name="Kwan J.C."/>
        </authorList>
    </citation>
    <scope>NUCLEOTIDE SEQUENCE [LARGE SCALE GENOMIC DNA]</scope>
    <source>
        <strain evidence="2">AB1-4</strain>
    </source>
</reference>
<feature type="transmembrane region" description="Helical" evidence="1">
    <location>
        <begin position="15"/>
        <end position="35"/>
    </location>
</feature>
<evidence type="ECO:0008006" key="4">
    <source>
        <dbReference type="Google" id="ProtNLM"/>
    </source>
</evidence>
<protein>
    <recommendedName>
        <fullName evidence="4">Thioredoxin domain-containing protein</fullName>
    </recommendedName>
</protein>
<dbReference type="InterPro" id="IPR036249">
    <property type="entry name" value="Thioredoxin-like_sf"/>
</dbReference>
<accession>A0A1D2QQZ2</accession>
<evidence type="ECO:0000313" key="3">
    <source>
        <dbReference type="Proteomes" id="UP000242502"/>
    </source>
</evidence>
<dbReference type="AlphaFoldDB" id="A0A1D2QQZ2"/>
<dbReference type="Gene3D" id="3.40.30.10">
    <property type="entry name" value="Glutaredoxin"/>
    <property type="match status" value="1"/>
</dbReference>
<keyword evidence="1" id="KW-1133">Transmembrane helix</keyword>
<dbReference type="Proteomes" id="UP000242502">
    <property type="component" value="Unassembled WGS sequence"/>
</dbReference>
<dbReference type="SUPFAM" id="SSF52833">
    <property type="entry name" value="Thioredoxin-like"/>
    <property type="match status" value="1"/>
</dbReference>